<reference evidence="3 4" key="1">
    <citation type="submission" date="2017-02" db="EMBL/GenBank/DDBJ databases">
        <authorList>
            <person name="Peterson S.W."/>
        </authorList>
    </citation>
    <scope>NUCLEOTIDE SEQUENCE [LARGE SCALE GENOMIC DNA]</scope>
    <source>
        <strain evidence="3 4">DSM 24412</strain>
    </source>
</reference>
<dbReference type="STRING" id="889453.SAMN03080601_03215"/>
<evidence type="ECO:0000313" key="3">
    <source>
        <dbReference type="EMBL" id="SKC23928.1"/>
    </source>
</evidence>
<evidence type="ECO:0000313" key="4">
    <source>
        <dbReference type="Proteomes" id="UP000191055"/>
    </source>
</evidence>
<dbReference type="Pfam" id="PF10988">
    <property type="entry name" value="DUF2807"/>
    <property type="match status" value="1"/>
</dbReference>
<proteinExistence type="predicted"/>
<feature type="domain" description="Putative auto-transporter adhesin head GIN" evidence="2">
    <location>
        <begin position="63"/>
        <end position="249"/>
    </location>
</feature>
<keyword evidence="1" id="KW-1133">Transmembrane helix</keyword>
<keyword evidence="1" id="KW-0812">Transmembrane</keyword>
<keyword evidence="4" id="KW-1185">Reference proteome</keyword>
<accession>A0A1T5HTA8</accession>
<gene>
    <name evidence="3" type="ORF">SAMN03080601_03215</name>
</gene>
<name>A0A1T5HTA8_9BACT</name>
<organism evidence="3 4">
    <name type="scientific">Alkalitalea saponilacus</name>
    <dbReference type="NCBI Taxonomy" id="889453"/>
    <lineage>
        <taxon>Bacteria</taxon>
        <taxon>Pseudomonadati</taxon>
        <taxon>Bacteroidota</taxon>
        <taxon>Bacteroidia</taxon>
        <taxon>Marinilabiliales</taxon>
        <taxon>Marinilabiliaceae</taxon>
        <taxon>Alkalitalea</taxon>
    </lineage>
</organism>
<dbReference type="EMBL" id="FUYV01000024">
    <property type="protein sequence ID" value="SKC23928.1"/>
    <property type="molecule type" value="Genomic_DNA"/>
</dbReference>
<dbReference type="Proteomes" id="UP000191055">
    <property type="component" value="Unassembled WGS sequence"/>
</dbReference>
<feature type="transmembrane region" description="Helical" evidence="1">
    <location>
        <begin position="27"/>
        <end position="48"/>
    </location>
</feature>
<evidence type="ECO:0000259" key="2">
    <source>
        <dbReference type="Pfam" id="PF10988"/>
    </source>
</evidence>
<protein>
    <submittedName>
        <fullName evidence="3">Putative auto-transporter adhesin, head GIN domain</fullName>
    </submittedName>
</protein>
<dbReference type="Gene3D" id="2.160.20.120">
    <property type="match status" value="1"/>
</dbReference>
<dbReference type="KEGG" id="asx:CDL62_14260"/>
<dbReference type="AlphaFoldDB" id="A0A1T5HTA8"/>
<keyword evidence="1" id="KW-0472">Membrane</keyword>
<sequence>MNNSFSLSGIVSGEFYMTCKIKNMKKINFILFSIAFLTVSFCSCVYATNENDRLLEQSRQVAPFHEIAVSSGIELLMTQGNEHSVVVVANESIIDRIKTDSKNGKLVIGVDNRRRGLFRRSRTGPIKVYVTFARLETLTVSSGAQAKGDDLIEVTGLYVKASSGAFCRLNINSNSLNIEASSGANINIQGNSEVIKGSASSGGNISGASMECREADLSASSGGNVSFTVIEKVVAKASSGGRVALKGNATSTSFSSSSGGVITQE</sequence>
<evidence type="ECO:0000256" key="1">
    <source>
        <dbReference type="SAM" id="Phobius"/>
    </source>
</evidence>
<dbReference type="InterPro" id="IPR021255">
    <property type="entry name" value="DUF2807"/>
</dbReference>